<proteinExistence type="inferred from homology"/>
<evidence type="ECO:0000313" key="5">
    <source>
        <dbReference type="EMBL" id="MFI7589696.1"/>
    </source>
</evidence>
<feature type="domain" description="VOC" evidence="4">
    <location>
        <begin position="90"/>
        <end position="196"/>
    </location>
</feature>
<evidence type="ECO:0000256" key="2">
    <source>
        <dbReference type="ARBA" id="ARBA00021572"/>
    </source>
</evidence>
<evidence type="ECO:0000313" key="6">
    <source>
        <dbReference type="Proteomes" id="UP001612915"/>
    </source>
</evidence>
<reference evidence="5 6" key="1">
    <citation type="submission" date="2024-10" db="EMBL/GenBank/DDBJ databases">
        <title>The Natural Products Discovery Center: Release of the First 8490 Sequenced Strains for Exploring Actinobacteria Biosynthetic Diversity.</title>
        <authorList>
            <person name="Kalkreuter E."/>
            <person name="Kautsar S.A."/>
            <person name="Yang D."/>
            <person name="Bader C.D."/>
            <person name="Teijaro C.N."/>
            <person name="Fluegel L."/>
            <person name="Davis C.M."/>
            <person name="Simpson J.R."/>
            <person name="Lauterbach L."/>
            <person name="Steele A.D."/>
            <person name="Gui C."/>
            <person name="Meng S."/>
            <person name="Li G."/>
            <person name="Viehrig K."/>
            <person name="Ye F."/>
            <person name="Su P."/>
            <person name="Kiefer A.F."/>
            <person name="Nichols A."/>
            <person name="Cepeda A.J."/>
            <person name="Yan W."/>
            <person name="Fan B."/>
            <person name="Jiang Y."/>
            <person name="Adhikari A."/>
            <person name="Zheng C.-J."/>
            <person name="Schuster L."/>
            <person name="Cowan T.M."/>
            <person name="Smanski M.J."/>
            <person name="Chevrette M.G."/>
            <person name="De Carvalho L.P.S."/>
            <person name="Shen B."/>
        </authorList>
    </citation>
    <scope>NUCLEOTIDE SEQUENCE [LARGE SCALE GENOMIC DNA]</scope>
    <source>
        <strain evidence="5 6">NPDC049639</strain>
    </source>
</reference>
<dbReference type="Pfam" id="PF00903">
    <property type="entry name" value="Glyoxalase"/>
    <property type="match status" value="1"/>
</dbReference>
<dbReference type="PROSITE" id="PS51819">
    <property type="entry name" value="VOC"/>
    <property type="match status" value="1"/>
</dbReference>
<dbReference type="Proteomes" id="UP001612915">
    <property type="component" value="Unassembled WGS sequence"/>
</dbReference>
<organism evidence="5 6">
    <name type="scientific">Spongisporangium articulatum</name>
    <dbReference type="NCBI Taxonomy" id="3362603"/>
    <lineage>
        <taxon>Bacteria</taxon>
        <taxon>Bacillati</taxon>
        <taxon>Actinomycetota</taxon>
        <taxon>Actinomycetes</taxon>
        <taxon>Kineosporiales</taxon>
        <taxon>Kineosporiaceae</taxon>
        <taxon>Spongisporangium</taxon>
    </lineage>
</organism>
<dbReference type="InterPro" id="IPR000335">
    <property type="entry name" value="Bleomycin-R"/>
</dbReference>
<keyword evidence="6" id="KW-1185">Reference proteome</keyword>
<accession>A0ABW8ATI9</accession>
<evidence type="ECO:0000256" key="3">
    <source>
        <dbReference type="ARBA" id="ARBA00023251"/>
    </source>
</evidence>
<sequence>MTTEANSTDHDAEYLRCGCCGRERLANRVTELDSSPGIYICLGCALSAARRVSRLPVPSLDPRGLLHRLQHLLPGGPGHSHAHQGVPTYGIAIPIFPVTDLNRSLPYYRRLGFKVVEHLNDYAVLASGDIELHLNEASDRTPDEAFIHVTGDPTSLWKRLSDRNLPGLGPVQDQPWGLREFVATDPDGNTLRIGHPSPS</sequence>
<keyword evidence="3" id="KW-0046">Antibiotic resistance</keyword>
<evidence type="ECO:0000256" key="1">
    <source>
        <dbReference type="ARBA" id="ARBA00011051"/>
    </source>
</evidence>
<dbReference type="EMBL" id="JBITLV010000008">
    <property type="protein sequence ID" value="MFI7589696.1"/>
    <property type="molecule type" value="Genomic_DNA"/>
</dbReference>
<protein>
    <recommendedName>
        <fullName evidence="2">Bleomycin resistance protein</fullName>
    </recommendedName>
</protein>
<dbReference type="CDD" id="cd08349">
    <property type="entry name" value="BLMA_like"/>
    <property type="match status" value="1"/>
</dbReference>
<dbReference type="InterPro" id="IPR037523">
    <property type="entry name" value="VOC_core"/>
</dbReference>
<dbReference type="InterPro" id="IPR004360">
    <property type="entry name" value="Glyas_Fos-R_dOase_dom"/>
</dbReference>
<dbReference type="SUPFAM" id="SSF54593">
    <property type="entry name" value="Glyoxalase/Bleomycin resistance protein/Dihydroxybiphenyl dioxygenase"/>
    <property type="match status" value="1"/>
</dbReference>
<dbReference type="RefSeq" id="WP_398284295.1">
    <property type="nucleotide sequence ID" value="NZ_JBITLV010000008.1"/>
</dbReference>
<evidence type="ECO:0000259" key="4">
    <source>
        <dbReference type="PROSITE" id="PS51819"/>
    </source>
</evidence>
<comment type="caution">
    <text evidence="5">The sequence shown here is derived from an EMBL/GenBank/DDBJ whole genome shotgun (WGS) entry which is preliminary data.</text>
</comment>
<dbReference type="InterPro" id="IPR029068">
    <property type="entry name" value="Glyas_Bleomycin-R_OHBP_Dase"/>
</dbReference>
<gene>
    <name evidence="5" type="ORF">ACIB24_21725</name>
</gene>
<comment type="similarity">
    <text evidence="1">Belongs to the bleomycin resistance protein family.</text>
</comment>
<dbReference type="Gene3D" id="3.10.180.10">
    <property type="entry name" value="2,3-Dihydroxybiphenyl 1,2-Dioxygenase, domain 1"/>
    <property type="match status" value="1"/>
</dbReference>
<name>A0ABW8ATI9_9ACTN</name>